<comment type="caution">
    <text evidence="10">The sequence shown here is derived from an EMBL/GenBank/DDBJ whole genome shotgun (WGS) entry which is preliminary data.</text>
</comment>
<keyword evidence="7 8" id="KW-0472">Membrane</keyword>
<reference evidence="10 11" key="1">
    <citation type="submission" date="2020-08" db="EMBL/GenBank/DDBJ databases">
        <title>Genomic Encyclopedia of Type Strains, Phase IV (KMG-IV): sequencing the most valuable type-strain genomes for metagenomic binning, comparative biology and taxonomic classification.</title>
        <authorList>
            <person name="Goeker M."/>
        </authorList>
    </citation>
    <scope>NUCLEOTIDE SEQUENCE [LARGE SCALE GENOMIC DNA]</scope>
    <source>
        <strain evidence="10 11">DSM 24696</strain>
    </source>
</reference>
<feature type="transmembrane region" description="Helical" evidence="8">
    <location>
        <begin position="54"/>
        <end position="74"/>
    </location>
</feature>
<feature type="transmembrane region" description="Helical" evidence="8">
    <location>
        <begin position="164"/>
        <end position="189"/>
    </location>
</feature>
<feature type="transmembrane region" description="Helical" evidence="8">
    <location>
        <begin position="221"/>
        <end position="238"/>
    </location>
</feature>
<dbReference type="InterPro" id="IPR003352">
    <property type="entry name" value="PTS_EIIC"/>
</dbReference>
<feature type="transmembrane region" description="Helical" evidence="8">
    <location>
        <begin position="196"/>
        <end position="215"/>
    </location>
</feature>
<keyword evidence="5 8" id="KW-0812">Transmembrane</keyword>
<evidence type="ECO:0000256" key="7">
    <source>
        <dbReference type="ARBA" id="ARBA00023136"/>
    </source>
</evidence>
<feature type="domain" description="Phosphotransferase system EIIC" evidence="9">
    <location>
        <begin position="20"/>
        <end position="332"/>
    </location>
</feature>
<keyword evidence="3" id="KW-1003">Cell membrane</keyword>
<keyword evidence="11" id="KW-1185">Reference proteome</keyword>
<comment type="subcellular location">
    <subcellularLocation>
        <location evidence="1">Cell membrane</location>
        <topology evidence="1">Multi-pass membrane protein</topology>
    </subcellularLocation>
</comment>
<proteinExistence type="predicted"/>
<name>A0A840QN51_9BACI</name>
<dbReference type="PANTHER" id="PTHR40063">
    <property type="entry name" value="MEMBRANE PROTEIN-RELATED"/>
    <property type="match status" value="1"/>
</dbReference>
<dbReference type="GO" id="GO:0009401">
    <property type="term" value="P:phosphoenolpyruvate-dependent sugar phosphotransferase system"/>
    <property type="evidence" value="ECO:0007669"/>
    <property type="project" value="InterPro"/>
</dbReference>
<feature type="transmembrane region" description="Helical" evidence="8">
    <location>
        <begin position="297"/>
        <end position="319"/>
    </location>
</feature>
<feature type="transmembrane region" description="Helical" evidence="8">
    <location>
        <begin position="21"/>
        <end position="39"/>
    </location>
</feature>
<evidence type="ECO:0000256" key="6">
    <source>
        <dbReference type="ARBA" id="ARBA00022989"/>
    </source>
</evidence>
<protein>
    <recommendedName>
        <fullName evidence="9">Phosphotransferase system EIIC domain-containing protein</fullName>
    </recommendedName>
</protein>
<keyword evidence="4" id="KW-0762">Sugar transport</keyword>
<evidence type="ECO:0000256" key="4">
    <source>
        <dbReference type="ARBA" id="ARBA00022597"/>
    </source>
</evidence>
<gene>
    <name evidence="10" type="ORF">HNQ41_000931</name>
</gene>
<dbReference type="AlphaFoldDB" id="A0A840QN51"/>
<evidence type="ECO:0000256" key="8">
    <source>
        <dbReference type="SAM" id="Phobius"/>
    </source>
</evidence>
<evidence type="ECO:0000256" key="3">
    <source>
        <dbReference type="ARBA" id="ARBA00022475"/>
    </source>
</evidence>
<organism evidence="10 11">
    <name type="scientific">Texcoconibacillus texcoconensis</name>
    <dbReference type="NCBI Taxonomy" id="1095777"/>
    <lineage>
        <taxon>Bacteria</taxon>
        <taxon>Bacillati</taxon>
        <taxon>Bacillota</taxon>
        <taxon>Bacilli</taxon>
        <taxon>Bacillales</taxon>
        <taxon>Bacillaceae</taxon>
        <taxon>Texcoconibacillus</taxon>
    </lineage>
</organism>
<evidence type="ECO:0000256" key="2">
    <source>
        <dbReference type="ARBA" id="ARBA00022448"/>
    </source>
</evidence>
<evidence type="ECO:0000313" key="10">
    <source>
        <dbReference type="EMBL" id="MBB5172787.1"/>
    </source>
</evidence>
<accession>A0A840QN51</accession>
<keyword evidence="2" id="KW-0813">Transport</keyword>
<evidence type="ECO:0000259" key="9">
    <source>
        <dbReference type="Pfam" id="PF13303"/>
    </source>
</evidence>
<dbReference type="RefSeq" id="WP_184663243.1">
    <property type="nucleotide sequence ID" value="NZ_JACHHB010000003.1"/>
</dbReference>
<dbReference type="GO" id="GO:0005886">
    <property type="term" value="C:plasma membrane"/>
    <property type="evidence" value="ECO:0007669"/>
    <property type="project" value="UniProtKB-SubCell"/>
</dbReference>
<dbReference type="EMBL" id="JACHHB010000003">
    <property type="protein sequence ID" value="MBB5172787.1"/>
    <property type="molecule type" value="Genomic_DNA"/>
</dbReference>
<dbReference type="PANTHER" id="PTHR40063:SF1">
    <property type="entry name" value="MEMBRANE PROTEIN"/>
    <property type="match status" value="1"/>
</dbReference>
<feature type="transmembrane region" description="Helical" evidence="8">
    <location>
        <begin position="122"/>
        <end position="144"/>
    </location>
</feature>
<dbReference type="GO" id="GO:0008982">
    <property type="term" value="F:protein-N(PI)-phosphohistidine-sugar phosphotransferase activity"/>
    <property type="evidence" value="ECO:0007669"/>
    <property type="project" value="InterPro"/>
</dbReference>
<dbReference type="Proteomes" id="UP000551878">
    <property type="component" value="Unassembled WGS sequence"/>
</dbReference>
<keyword evidence="6 8" id="KW-1133">Transmembrane helix</keyword>
<evidence type="ECO:0000256" key="5">
    <source>
        <dbReference type="ARBA" id="ARBA00022692"/>
    </source>
</evidence>
<dbReference type="Pfam" id="PF13303">
    <property type="entry name" value="PTS_EIIC_2"/>
    <property type="match status" value="1"/>
</dbReference>
<sequence length="335" mass="34751">MKAFLQRKGINPSLHTYVVRSLSFMALGLFSSLIIGLIIETTGQQLSLPSVEEVGVLAMSMTGPAIGVAIAYGLKAPPLVLFAAAIAGAAGEDLGGPAGSYITALIATECGKMVSKETRIDIIVTPLTTITVGSVIAAFIGPNVESGMRSFGQLVMWATDQQPIIMGVLVATLMGLALTAPISSAAIAIMLELEGVAAGVATVGCTAQMVGFAISSFRENGVSGLLSLGIGTSMLQIANVVKNPLILIPPTVAGAVVAPFATTVFVMENNPAGAGMGSSGFVGQIMTFQTMGFHIDVALAVLFFHFLIPAIVSLPLAIWMRKKQWIRDGDMRIQQ</sequence>
<evidence type="ECO:0000313" key="11">
    <source>
        <dbReference type="Proteomes" id="UP000551878"/>
    </source>
</evidence>
<evidence type="ECO:0000256" key="1">
    <source>
        <dbReference type="ARBA" id="ARBA00004651"/>
    </source>
</evidence>
<feature type="transmembrane region" description="Helical" evidence="8">
    <location>
        <begin position="245"/>
        <end position="267"/>
    </location>
</feature>